<feature type="compositionally biased region" description="Basic and acidic residues" evidence="1">
    <location>
        <begin position="1"/>
        <end position="16"/>
    </location>
</feature>
<organism evidence="2 3">
    <name type="scientific">Polistes dominula</name>
    <name type="common">European paper wasp</name>
    <name type="synonym">Vespa dominula</name>
    <dbReference type="NCBI Taxonomy" id="743375"/>
    <lineage>
        <taxon>Eukaryota</taxon>
        <taxon>Metazoa</taxon>
        <taxon>Ecdysozoa</taxon>
        <taxon>Arthropoda</taxon>
        <taxon>Hexapoda</taxon>
        <taxon>Insecta</taxon>
        <taxon>Pterygota</taxon>
        <taxon>Neoptera</taxon>
        <taxon>Endopterygota</taxon>
        <taxon>Hymenoptera</taxon>
        <taxon>Apocrita</taxon>
        <taxon>Aculeata</taxon>
        <taxon>Vespoidea</taxon>
        <taxon>Vespidae</taxon>
        <taxon>Polistinae</taxon>
        <taxon>Polistini</taxon>
        <taxon>Polistes</taxon>
    </lineage>
</organism>
<feature type="compositionally biased region" description="Polar residues" evidence="1">
    <location>
        <begin position="461"/>
        <end position="473"/>
    </location>
</feature>
<feature type="region of interest" description="Disordered" evidence="1">
    <location>
        <begin position="295"/>
        <end position="357"/>
    </location>
</feature>
<feature type="region of interest" description="Disordered" evidence="1">
    <location>
        <begin position="461"/>
        <end position="480"/>
    </location>
</feature>
<feature type="compositionally biased region" description="Basic residues" evidence="1">
    <location>
        <begin position="336"/>
        <end position="348"/>
    </location>
</feature>
<dbReference type="GeneID" id="107072551"/>
<name>A0ABM1J6I1_POLDO</name>
<gene>
    <name evidence="3" type="primary">LOC107072551</name>
</gene>
<proteinExistence type="predicted"/>
<feature type="compositionally biased region" description="Polar residues" evidence="1">
    <location>
        <begin position="316"/>
        <end position="328"/>
    </location>
</feature>
<feature type="region of interest" description="Disordered" evidence="1">
    <location>
        <begin position="1"/>
        <end position="30"/>
    </location>
</feature>
<protein>
    <submittedName>
        <fullName evidence="3">Uncharacterized protein LOC107072551</fullName>
    </submittedName>
</protein>
<feature type="region of interest" description="Disordered" evidence="1">
    <location>
        <begin position="389"/>
        <end position="428"/>
    </location>
</feature>
<sequence>MPNREGDNRLDEENTKELGAYSSEFSEEDKIGEGSLLKNKLEKDLIKEKKEEAAAGGSRKILQKQLDNSIDDILKRSINLNIDLYRFSGMQCIKMNNISIFEFSTGVNVTKDNLFCVEIVNTDDNLKLGKWVMPPSTDMEDILSEFPLDKHTNLKSFLKCCKQHVNCYSDRQEQYNNLKNIISNLEKCSLDANLGLTRIHLHMSGIEVINDPEQIYNIILFMAYKSNEALPYLISIEKEDNTLSPKINKIFQKYFKPFKNVNLSAAFEQIIDDNRHFIWKKVSKVSNNFDEYITEEKDEEKKDEESSLENDLTELQMENGNSKYSSNSIEEDKAKSKSNKRGGKKINKQKKDFQTTSTSTIITKAKEKEQQISVGEKKQVEAALNGDIFTKNKKIDQSTKNFVSNKTTKTSLKENPDKYFSSTPKLNKRKTKLNDIRLSEISSISSLSTNMESKKDLTNILNENDDNSLSVNERQNDMQRRELLKTIREKKDVNKNNTGRKTNKRGNIKKQQNKKGN</sequence>
<feature type="compositionally biased region" description="Polar residues" evidence="1">
    <location>
        <begin position="398"/>
        <end position="410"/>
    </location>
</feature>
<accession>A0ABM1J6I1</accession>
<evidence type="ECO:0000313" key="3">
    <source>
        <dbReference type="RefSeq" id="XP_015188069.1"/>
    </source>
</evidence>
<reference evidence="3" key="1">
    <citation type="submission" date="2025-08" db="UniProtKB">
        <authorList>
            <consortium name="RefSeq"/>
        </authorList>
    </citation>
    <scope>IDENTIFICATION</scope>
    <source>
        <tissue evidence="3">Whole body</tissue>
    </source>
</reference>
<dbReference type="RefSeq" id="XP_015188069.1">
    <property type="nucleotide sequence ID" value="XM_015332583.1"/>
</dbReference>
<evidence type="ECO:0000256" key="1">
    <source>
        <dbReference type="SAM" id="MobiDB-lite"/>
    </source>
</evidence>
<dbReference type="Proteomes" id="UP000694924">
    <property type="component" value="Unplaced"/>
</dbReference>
<keyword evidence="2" id="KW-1185">Reference proteome</keyword>
<evidence type="ECO:0000313" key="2">
    <source>
        <dbReference type="Proteomes" id="UP000694924"/>
    </source>
</evidence>
<feature type="region of interest" description="Disordered" evidence="1">
    <location>
        <begin position="486"/>
        <end position="517"/>
    </location>
</feature>
<feature type="compositionally biased region" description="Basic residues" evidence="1">
    <location>
        <begin position="501"/>
        <end position="517"/>
    </location>
</feature>